<dbReference type="InterPro" id="IPR001031">
    <property type="entry name" value="Thioesterase"/>
</dbReference>
<evidence type="ECO:0000313" key="2">
    <source>
        <dbReference type="Proteomes" id="UP000436911"/>
    </source>
</evidence>
<reference evidence="1 2" key="1">
    <citation type="submission" date="2018-08" db="EMBL/GenBank/DDBJ databases">
        <title>Genome sequencing of Agrobacterium vitis strain ICMP 10754.</title>
        <authorList>
            <person name="Visnovsky S.B."/>
            <person name="Pitman A.R."/>
        </authorList>
    </citation>
    <scope>NUCLEOTIDE SEQUENCE [LARGE SCALE GENOMIC DNA]</scope>
    <source>
        <strain evidence="1 2">ICMP 10754</strain>
    </source>
</reference>
<dbReference type="Proteomes" id="UP000436911">
    <property type="component" value="Unassembled WGS sequence"/>
</dbReference>
<accession>A0A368P0S2</accession>
<evidence type="ECO:0000313" key="1">
    <source>
        <dbReference type="EMBL" id="KAA3530163.1"/>
    </source>
</evidence>
<name>A0A368P0S2_AGRVI</name>
<dbReference type="GO" id="GO:0016787">
    <property type="term" value="F:hydrolase activity"/>
    <property type="evidence" value="ECO:0007669"/>
    <property type="project" value="UniProtKB-KW"/>
</dbReference>
<organism evidence="1 2">
    <name type="scientific">Agrobacterium vitis</name>
    <name type="common">Rhizobium vitis</name>
    <dbReference type="NCBI Taxonomy" id="373"/>
    <lineage>
        <taxon>Bacteria</taxon>
        <taxon>Pseudomonadati</taxon>
        <taxon>Pseudomonadota</taxon>
        <taxon>Alphaproteobacteria</taxon>
        <taxon>Hyphomicrobiales</taxon>
        <taxon>Rhizobiaceae</taxon>
        <taxon>Rhizobium/Agrobacterium group</taxon>
        <taxon>Agrobacterium</taxon>
    </lineage>
</organism>
<dbReference type="SUPFAM" id="SSF53474">
    <property type="entry name" value="alpha/beta-Hydrolases"/>
    <property type="match status" value="1"/>
</dbReference>
<gene>
    <name evidence="1" type="ORF">DXT89_05325</name>
</gene>
<dbReference type="AlphaFoldDB" id="A0A368P0S2"/>
<keyword evidence="1" id="KW-0378">Hydrolase</keyword>
<dbReference type="InterPro" id="IPR029058">
    <property type="entry name" value="AB_hydrolase_fold"/>
</dbReference>
<protein>
    <submittedName>
        <fullName evidence="1">Alpha/beta fold hydrolase</fullName>
    </submittedName>
</protein>
<dbReference type="Gene3D" id="3.40.50.1820">
    <property type="entry name" value="alpha/beta hydrolase"/>
    <property type="match status" value="1"/>
</dbReference>
<dbReference type="EMBL" id="QUSG01000002">
    <property type="protein sequence ID" value="KAA3530163.1"/>
    <property type="molecule type" value="Genomic_DNA"/>
</dbReference>
<dbReference type="Pfam" id="PF00975">
    <property type="entry name" value="Thioesterase"/>
    <property type="match status" value="1"/>
</dbReference>
<sequence>MASEVWRMEMPKSASELAHRENAGMTVVCVHPGGMPIRSYIQLAERMTGYSWHLVELSLNKRYTSALGKTDLPEGILGEIADEAIADLGEVWNTERLCLLGWSFGGVLACEMASRRTDGACGAVLLDSIAPRLFNGVMDGTQTERLIKLSRSQVVRVRWFTDYMRALKRVAWDVAGSDAHRLSEDDLIELMRLQLIANGGLPETTSFVGFSKVYREFSRGMNRNIAVILAHKPQSYGFPVHLVRSDYPLYEIFHLHEDMGWGQLAPNLTVSNLPLGHYEMLLEQQALDHISTHIENISHRLI</sequence>
<comment type="caution">
    <text evidence="1">The sequence shown here is derived from an EMBL/GenBank/DDBJ whole genome shotgun (WGS) entry which is preliminary data.</text>
</comment>
<proteinExistence type="predicted"/>